<protein>
    <recommendedName>
        <fullName evidence="3">Lipoprotein</fullName>
    </recommendedName>
</protein>
<name>A0A543G3W1_9FLAO</name>
<dbReference type="RefSeq" id="WP_089079427.1">
    <property type="nucleotide sequence ID" value="NZ_VFPJ01000001.1"/>
</dbReference>
<reference evidence="1 2" key="1">
    <citation type="submission" date="2019-06" db="EMBL/GenBank/DDBJ databases">
        <title>Genomic Encyclopedia of Archaeal and Bacterial Type Strains, Phase II (KMG-II): from individual species to whole genera.</title>
        <authorList>
            <person name="Goeker M."/>
        </authorList>
    </citation>
    <scope>NUCLEOTIDE SEQUENCE [LARGE SCALE GENOMIC DNA]</scope>
    <source>
        <strain evidence="1 2">DSM 24789</strain>
    </source>
</reference>
<evidence type="ECO:0000313" key="1">
    <source>
        <dbReference type="EMBL" id="TQM40768.1"/>
    </source>
</evidence>
<dbReference type="AlphaFoldDB" id="A0A543G3W1"/>
<dbReference type="Proteomes" id="UP000320773">
    <property type="component" value="Unassembled WGS sequence"/>
</dbReference>
<dbReference type="PROSITE" id="PS51257">
    <property type="entry name" value="PROKAR_LIPOPROTEIN"/>
    <property type="match status" value="1"/>
</dbReference>
<comment type="caution">
    <text evidence="1">The sequence shown here is derived from an EMBL/GenBank/DDBJ whole genome shotgun (WGS) entry which is preliminary data.</text>
</comment>
<proteinExistence type="predicted"/>
<sequence length="200" mass="22225">MKKLFLAITAMMLLGCSKDEPVIEDPLAKLPPETQTGANTFGCIINGQVFYPRDCSSSTLNPGQKGVIFWGDPSGNREFNEIQITNCVTGIPASSMMIHLQGLHQQQLGDYIWQESNFQSSINGLMQNYVYARIYDSATNSYKYYSSYQNSGKVTITKYDNIISGNFSGKLRLYNGTDEIDIKSGRFDINSSTISSTSFP</sequence>
<evidence type="ECO:0008006" key="3">
    <source>
        <dbReference type="Google" id="ProtNLM"/>
    </source>
</evidence>
<accession>A0A543G3W1</accession>
<gene>
    <name evidence="1" type="ORF">BC670_1678</name>
</gene>
<organism evidence="1 2">
    <name type="scientific">Flavobacterium branchiophilum</name>
    <dbReference type="NCBI Taxonomy" id="55197"/>
    <lineage>
        <taxon>Bacteria</taxon>
        <taxon>Pseudomonadati</taxon>
        <taxon>Bacteroidota</taxon>
        <taxon>Flavobacteriia</taxon>
        <taxon>Flavobacteriales</taxon>
        <taxon>Flavobacteriaceae</taxon>
        <taxon>Flavobacterium</taxon>
    </lineage>
</organism>
<dbReference type="EMBL" id="VFPJ01000001">
    <property type="protein sequence ID" value="TQM40768.1"/>
    <property type="molecule type" value="Genomic_DNA"/>
</dbReference>
<evidence type="ECO:0000313" key="2">
    <source>
        <dbReference type="Proteomes" id="UP000320773"/>
    </source>
</evidence>